<name>A0ABR2IFW0_9PEZI</name>
<evidence type="ECO:0000313" key="2">
    <source>
        <dbReference type="EMBL" id="KAK8862227.1"/>
    </source>
</evidence>
<reference evidence="2 3" key="1">
    <citation type="journal article" date="2024" name="IMA Fungus">
        <title>Apiospora arundinis, a panoply of carbohydrate-active enzymes and secondary metabolites.</title>
        <authorList>
            <person name="Sorensen T."/>
            <person name="Petersen C."/>
            <person name="Muurmann A.T."/>
            <person name="Christiansen J.V."/>
            <person name="Brundto M.L."/>
            <person name="Overgaard C.K."/>
            <person name="Boysen A.T."/>
            <person name="Wollenberg R.D."/>
            <person name="Larsen T.O."/>
            <person name="Sorensen J.L."/>
            <person name="Nielsen K.L."/>
            <person name="Sondergaard T.E."/>
        </authorList>
    </citation>
    <scope>NUCLEOTIDE SEQUENCE [LARGE SCALE GENOMIC DNA]</scope>
    <source>
        <strain evidence="2 3">AAU 773</strain>
    </source>
</reference>
<protein>
    <submittedName>
        <fullName evidence="2">Uncharacterized protein</fullName>
    </submittedName>
</protein>
<sequence length="322" mass="36704">MANNGALPEGSPYLHPEFSFTEQTENLAEDLVVRPGSIFVGEHWSQAEIVQRRMEVLVELVCRLGHYSSVKHFWHVVVKTWLEQSNVTTQDIRRTIQLITAYRMGRLRYRTKYLAEHGMLPKAKRGLTKAMDWWIGLVGENAQAEYGFKSNNPNKESAIRALDRLVSHYRVQIALRPILVFHHAPWVPAYESWNKSPEMKGFPEPFGIQPPRISKRGEAFLAAMRTSFKETEEEAREGMAADLRLLSLNNNKKTAETPALPENCSVLEYEIMVEASAIEKELAAIEKELAALNTHKEMLEQRLANKRSAMAQIRGEVGPHDT</sequence>
<evidence type="ECO:0000313" key="3">
    <source>
        <dbReference type="Proteomes" id="UP001390339"/>
    </source>
</evidence>
<keyword evidence="1" id="KW-0175">Coiled coil</keyword>
<comment type="caution">
    <text evidence="2">The sequence shown here is derived from an EMBL/GenBank/DDBJ whole genome shotgun (WGS) entry which is preliminary data.</text>
</comment>
<organism evidence="2 3">
    <name type="scientific">Apiospora arundinis</name>
    <dbReference type="NCBI Taxonomy" id="335852"/>
    <lineage>
        <taxon>Eukaryota</taxon>
        <taxon>Fungi</taxon>
        <taxon>Dikarya</taxon>
        <taxon>Ascomycota</taxon>
        <taxon>Pezizomycotina</taxon>
        <taxon>Sordariomycetes</taxon>
        <taxon>Xylariomycetidae</taxon>
        <taxon>Amphisphaeriales</taxon>
        <taxon>Apiosporaceae</taxon>
        <taxon>Apiospora</taxon>
    </lineage>
</organism>
<proteinExistence type="predicted"/>
<accession>A0ABR2IFW0</accession>
<dbReference type="EMBL" id="JAPCWZ010000005">
    <property type="protein sequence ID" value="KAK8862227.1"/>
    <property type="molecule type" value="Genomic_DNA"/>
</dbReference>
<gene>
    <name evidence="2" type="ORF">PGQ11_008462</name>
</gene>
<dbReference type="Proteomes" id="UP001390339">
    <property type="component" value="Unassembled WGS sequence"/>
</dbReference>
<feature type="coiled-coil region" evidence="1">
    <location>
        <begin position="275"/>
        <end position="316"/>
    </location>
</feature>
<evidence type="ECO:0000256" key="1">
    <source>
        <dbReference type="SAM" id="Coils"/>
    </source>
</evidence>
<keyword evidence="3" id="KW-1185">Reference proteome</keyword>